<keyword evidence="2" id="KW-1185">Reference proteome</keyword>
<sequence length="49" mass="5715">MFTITLATDAKAYSYTRRIRSRAEEVKSDRWSGFRCSRRTTSPLLLSID</sequence>
<dbReference type="AlphaFoldDB" id="A0A9P4YXQ1"/>
<evidence type="ECO:0000313" key="2">
    <source>
        <dbReference type="Proteomes" id="UP000749293"/>
    </source>
</evidence>
<dbReference type="Proteomes" id="UP000749293">
    <property type="component" value="Unassembled WGS sequence"/>
</dbReference>
<organism evidence="1 2">
    <name type="scientific">Geosmithia morbida</name>
    <dbReference type="NCBI Taxonomy" id="1094350"/>
    <lineage>
        <taxon>Eukaryota</taxon>
        <taxon>Fungi</taxon>
        <taxon>Dikarya</taxon>
        <taxon>Ascomycota</taxon>
        <taxon>Pezizomycotina</taxon>
        <taxon>Sordariomycetes</taxon>
        <taxon>Hypocreomycetidae</taxon>
        <taxon>Hypocreales</taxon>
        <taxon>Bionectriaceae</taxon>
        <taxon>Geosmithia</taxon>
    </lineage>
</organism>
<reference evidence="1" key="1">
    <citation type="submission" date="2020-03" db="EMBL/GenBank/DDBJ databases">
        <title>Site-based positive gene gene selection in Geosmithia morbida across the United States reveals a broad range of putative effectors and factors for local host and environmental adapation.</title>
        <authorList>
            <person name="Onufrak A."/>
            <person name="Murdoch R.W."/>
            <person name="Gazis R."/>
            <person name="Huff M."/>
            <person name="Staton M."/>
            <person name="Klingeman W."/>
            <person name="Hadziabdic D."/>
        </authorList>
    </citation>
    <scope>NUCLEOTIDE SEQUENCE</scope>
    <source>
        <strain evidence="1">1262</strain>
    </source>
</reference>
<protein>
    <submittedName>
        <fullName evidence="1">Uncharacterized protein</fullName>
    </submittedName>
</protein>
<dbReference type="EMBL" id="JAANYQ010000006">
    <property type="protein sequence ID" value="KAF4123714.1"/>
    <property type="molecule type" value="Genomic_DNA"/>
</dbReference>
<gene>
    <name evidence="1" type="ORF">GMORB2_6415</name>
</gene>
<proteinExistence type="predicted"/>
<name>A0A9P4YXQ1_9HYPO</name>
<evidence type="ECO:0000313" key="1">
    <source>
        <dbReference type="EMBL" id="KAF4123714.1"/>
    </source>
</evidence>
<accession>A0A9P4YXQ1</accession>
<dbReference type="GeneID" id="55972640"/>
<comment type="caution">
    <text evidence="1">The sequence shown here is derived from an EMBL/GenBank/DDBJ whole genome shotgun (WGS) entry which is preliminary data.</text>
</comment>
<dbReference type="RefSeq" id="XP_035322366.1">
    <property type="nucleotide sequence ID" value="XM_035468385.1"/>
</dbReference>